<dbReference type="SUPFAM" id="SSF52540">
    <property type="entry name" value="P-loop containing nucleoside triphosphate hydrolases"/>
    <property type="match status" value="1"/>
</dbReference>
<dbReference type="PANTHER" id="PTHR23074">
    <property type="entry name" value="AAA DOMAIN-CONTAINING"/>
    <property type="match status" value="1"/>
</dbReference>
<accession>A0A7S3K4J8</accession>
<feature type="region of interest" description="Disordered" evidence="13">
    <location>
        <begin position="75"/>
        <end position="107"/>
    </location>
</feature>
<keyword evidence="4" id="KW-0813">Transport</keyword>
<evidence type="ECO:0000256" key="12">
    <source>
        <dbReference type="RuleBase" id="RU003651"/>
    </source>
</evidence>
<evidence type="ECO:0000256" key="2">
    <source>
        <dbReference type="ARBA" id="ARBA00006914"/>
    </source>
</evidence>
<evidence type="ECO:0000259" key="15">
    <source>
        <dbReference type="SMART" id="SM00745"/>
    </source>
</evidence>
<dbReference type="SMART" id="SM00745">
    <property type="entry name" value="MIT"/>
    <property type="match status" value="1"/>
</dbReference>
<evidence type="ECO:0000256" key="8">
    <source>
        <dbReference type="ARBA" id="ARBA00022840"/>
    </source>
</evidence>
<protein>
    <recommendedName>
        <fullName evidence="3">vesicle-fusing ATPase</fullName>
        <ecNumber evidence="3">3.6.4.6</ecNumber>
    </recommendedName>
</protein>
<dbReference type="InterPro" id="IPR041569">
    <property type="entry name" value="AAA_lid_3"/>
</dbReference>
<dbReference type="SMART" id="SM00382">
    <property type="entry name" value="AAA"/>
    <property type="match status" value="1"/>
</dbReference>
<keyword evidence="7" id="KW-0378">Hydrolase</keyword>
<comment type="catalytic activity">
    <reaction evidence="11">
        <text>ATP + H2O = ADP + phosphate + H(+)</text>
        <dbReference type="Rhea" id="RHEA:13065"/>
        <dbReference type="ChEBI" id="CHEBI:15377"/>
        <dbReference type="ChEBI" id="CHEBI:15378"/>
        <dbReference type="ChEBI" id="CHEBI:30616"/>
        <dbReference type="ChEBI" id="CHEBI:43474"/>
        <dbReference type="ChEBI" id="CHEBI:456216"/>
        <dbReference type="EC" id="3.6.4.6"/>
    </reaction>
</comment>
<dbReference type="Pfam" id="PF17862">
    <property type="entry name" value="AAA_lid_3"/>
    <property type="match status" value="1"/>
</dbReference>
<dbReference type="InterPro" id="IPR015415">
    <property type="entry name" value="Spast_Vps4_C"/>
</dbReference>
<name>A0A7S3K4J8_9STRA</name>
<dbReference type="InterPro" id="IPR003960">
    <property type="entry name" value="ATPase_AAA_CS"/>
</dbReference>
<dbReference type="SUPFAM" id="SSF116846">
    <property type="entry name" value="MIT domain"/>
    <property type="match status" value="1"/>
</dbReference>
<reference evidence="16" key="1">
    <citation type="submission" date="2021-01" db="EMBL/GenBank/DDBJ databases">
        <authorList>
            <person name="Corre E."/>
            <person name="Pelletier E."/>
            <person name="Niang G."/>
            <person name="Scheremetjew M."/>
            <person name="Finn R."/>
            <person name="Kale V."/>
            <person name="Holt S."/>
            <person name="Cochrane G."/>
            <person name="Meng A."/>
            <person name="Brown T."/>
            <person name="Cohen L."/>
        </authorList>
    </citation>
    <scope>NUCLEOTIDE SEQUENCE</scope>
    <source>
        <strain evidence="16">CCMP1510</strain>
    </source>
</reference>
<evidence type="ECO:0000313" key="16">
    <source>
        <dbReference type="EMBL" id="CAE0371947.1"/>
    </source>
</evidence>
<dbReference type="GO" id="GO:0005524">
    <property type="term" value="F:ATP binding"/>
    <property type="evidence" value="ECO:0007669"/>
    <property type="project" value="UniProtKB-KW"/>
</dbReference>
<evidence type="ECO:0000256" key="13">
    <source>
        <dbReference type="SAM" id="MobiDB-lite"/>
    </source>
</evidence>
<evidence type="ECO:0000256" key="4">
    <source>
        <dbReference type="ARBA" id="ARBA00022448"/>
    </source>
</evidence>
<evidence type="ECO:0000259" key="14">
    <source>
        <dbReference type="SMART" id="SM00382"/>
    </source>
</evidence>
<comment type="similarity">
    <text evidence="2 12">Belongs to the AAA ATPase family.</text>
</comment>
<dbReference type="EC" id="3.6.4.6" evidence="3"/>
<evidence type="ECO:0000256" key="11">
    <source>
        <dbReference type="ARBA" id="ARBA00048883"/>
    </source>
</evidence>
<evidence type="ECO:0000256" key="3">
    <source>
        <dbReference type="ARBA" id="ARBA00012674"/>
    </source>
</evidence>
<proteinExistence type="inferred from homology"/>
<dbReference type="Gene3D" id="3.40.50.300">
    <property type="entry name" value="P-loop containing nucleotide triphosphate hydrolases"/>
    <property type="match status" value="1"/>
</dbReference>
<keyword evidence="6" id="KW-0967">Endosome</keyword>
<dbReference type="InterPro" id="IPR003959">
    <property type="entry name" value="ATPase_AAA_core"/>
</dbReference>
<dbReference type="GO" id="GO:0010008">
    <property type="term" value="C:endosome membrane"/>
    <property type="evidence" value="ECO:0007669"/>
    <property type="project" value="UniProtKB-SubCell"/>
</dbReference>
<dbReference type="PANTHER" id="PTHR23074:SF83">
    <property type="entry name" value="VACUOLAR PROTEIN SORTING-ASSOCIATED PROTEIN 4A"/>
    <property type="match status" value="1"/>
</dbReference>
<dbReference type="InterPro" id="IPR027417">
    <property type="entry name" value="P-loop_NTPase"/>
</dbReference>
<dbReference type="AlphaFoldDB" id="A0A7S3K4J8"/>
<dbReference type="GO" id="GO:0016197">
    <property type="term" value="P:endosomal transport"/>
    <property type="evidence" value="ECO:0007669"/>
    <property type="project" value="TreeGrafter"/>
</dbReference>
<dbReference type="FunFam" id="3.40.50.300:FF:000043">
    <property type="entry name" value="Vacuolar protein sorting-associated protein 4"/>
    <property type="match status" value="1"/>
</dbReference>
<dbReference type="GO" id="GO:0007033">
    <property type="term" value="P:vacuole organization"/>
    <property type="evidence" value="ECO:0007669"/>
    <property type="project" value="TreeGrafter"/>
</dbReference>
<evidence type="ECO:0000256" key="10">
    <source>
        <dbReference type="ARBA" id="ARBA00023136"/>
    </source>
</evidence>
<dbReference type="Pfam" id="PF09336">
    <property type="entry name" value="Vps4_C"/>
    <property type="match status" value="1"/>
</dbReference>
<evidence type="ECO:0000256" key="1">
    <source>
        <dbReference type="ARBA" id="ARBA00004481"/>
    </source>
</evidence>
<feature type="compositionally biased region" description="Basic and acidic residues" evidence="13">
    <location>
        <begin position="92"/>
        <end position="107"/>
    </location>
</feature>
<dbReference type="Gene3D" id="1.20.58.80">
    <property type="entry name" value="Phosphotransferase system, lactose/cellobiose-type IIA subunit"/>
    <property type="match status" value="1"/>
</dbReference>
<evidence type="ECO:0000256" key="6">
    <source>
        <dbReference type="ARBA" id="ARBA00022753"/>
    </source>
</evidence>
<dbReference type="InterPro" id="IPR050304">
    <property type="entry name" value="MT-severing_AAA_ATPase"/>
</dbReference>
<dbReference type="Pfam" id="PF04212">
    <property type="entry name" value="MIT"/>
    <property type="match status" value="1"/>
</dbReference>
<dbReference type="InterPro" id="IPR007330">
    <property type="entry name" value="MIT_dom"/>
</dbReference>
<dbReference type="EMBL" id="HBIJ01019413">
    <property type="protein sequence ID" value="CAE0371947.1"/>
    <property type="molecule type" value="Transcribed_RNA"/>
</dbReference>
<dbReference type="FunFam" id="1.20.58.80:FF:000004">
    <property type="entry name" value="Vacuolar protein sorting-associated protein 4"/>
    <property type="match status" value="1"/>
</dbReference>
<dbReference type="FunFam" id="1.10.8.60:FF:000015">
    <property type="entry name" value="vacuolar protein sorting-associated protein 4A"/>
    <property type="match status" value="1"/>
</dbReference>
<sequence length="459" mass="50417">MSTNNFIKQGVEVVSEAIAADNAEEYEKALGLYKRALEVFMTGVKYEKNPAARDTILQRVEGYMKRAEDLKGVIEQRRAAGTSSGGRGGAATKDKDKDKESSADEEQQKLRGQLASAIVTEKPNVKWSDVAGLEGAKAALKETIILPQKFPQLFVGKRKPWKGILLYGPPGTGKSFLAKAVATEADAKFFAVSSSDLVSKWQGESERLVKQLFSLARDEEHSIIFIDEVDSLCGSRSEGESDATRRIKTEFLVAMQGVASTNDGLLVLGATNVPWELDPAIRRRFEKRIYIPLPEAAARARMIQLHLGDTPHTLAQQDFEAIADDTEGFSGSDLSIVVREALMEPLRKCQTARQFIPVPGNSNTDDSSAPLLQPCAKYPNCAYCPMQLSSDPPGDDTFPQCSRCKAFRMALYDVPSAQLKVPEISYDDFLHVLAKARKSVAPEELGRFVEWTNNFGAEG</sequence>
<feature type="domain" description="AAA+ ATPase" evidence="14">
    <location>
        <begin position="160"/>
        <end position="295"/>
    </location>
</feature>
<comment type="subcellular location">
    <subcellularLocation>
        <location evidence="1">Endosome membrane</location>
        <topology evidence="1">Peripheral membrane protein</topology>
    </subcellularLocation>
</comment>
<feature type="domain" description="MIT" evidence="15">
    <location>
        <begin position="3"/>
        <end position="80"/>
    </location>
</feature>
<dbReference type="InterPro" id="IPR036181">
    <property type="entry name" value="MIT_dom_sf"/>
</dbReference>
<keyword evidence="10" id="KW-0472">Membrane</keyword>
<dbReference type="PROSITE" id="PS00674">
    <property type="entry name" value="AAA"/>
    <property type="match status" value="1"/>
</dbReference>
<dbReference type="Pfam" id="PF00004">
    <property type="entry name" value="AAA"/>
    <property type="match status" value="1"/>
</dbReference>
<evidence type="ECO:0000256" key="5">
    <source>
        <dbReference type="ARBA" id="ARBA00022741"/>
    </source>
</evidence>
<keyword evidence="8 12" id="KW-0067">ATP-binding</keyword>
<dbReference type="Gene3D" id="1.10.8.60">
    <property type="match status" value="1"/>
</dbReference>
<dbReference type="GO" id="GO:0016887">
    <property type="term" value="F:ATP hydrolysis activity"/>
    <property type="evidence" value="ECO:0007669"/>
    <property type="project" value="InterPro"/>
</dbReference>
<gene>
    <name evidence="16" type="ORF">ALAG00032_LOCUS12729</name>
</gene>
<evidence type="ECO:0000256" key="7">
    <source>
        <dbReference type="ARBA" id="ARBA00022801"/>
    </source>
</evidence>
<dbReference type="GO" id="GO:0015031">
    <property type="term" value="P:protein transport"/>
    <property type="evidence" value="ECO:0007669"/>
    <property type="project" value="UniProtKB-KW"/>
</dbReference>
<keyword evidence="9" id="KW-0653">Protein transport</keyword>
<keyword evidence="5 12" id="KW-0547">Nucleotide-binding</keyword>
<organism evidence="16">
    <name type="scientific">Aureoumbra lagunensis</name>
    <dbReference type="NCBI Taxonomy" id="44058"/>
    <lineage>
        <taxon>Eukaryota</taxon>
        <taxon>Sar</taxon>
        <taxon>Stramenopiles</taxon>
        <taxon>Ochrophyta</taxon>
        <taxon>Pelagophyceae</taxon>
        <taxon>Pelagomonadales</taxon>
        <taxon>Aureoumbra</taxon>
    </lineage>
</organism>
<dbReference type="InterPro" id="IPR003593">
    <property type="entry name" value="AAA+_ATPase"/>
</dbReference>
<evidence type="ECO:0000256" key="9">
    <source>
        <dbReference type="ARBA" id="ARBA00022927"/>
    </source>
</evidence>